<dbReference type="EC" id="3.2.2.n1" evidence="2"/>
<dbReference type="EMBL" id="LS483426">
    <property type="protein sequence ID" value="SQH25660.1"/>
    <property type="molecule type" value="Genomic_DNA"/>
</dbReference>
<dbReference type="Pfam" id="PF03641">
    <property type="entry name" value="Lysine_decarbox"/>
    <property type="match status" value="1"/>
</dbReference>
<dbReference type="PANTHER" id="PTHR43393:SF2">
    <property type="entry name" value="CYTOKININ RIBOSIDE 5'-MONOPHOSPHATE PHOSPHORIBOHYDROLASE"/>
    <property type="match status" value="1"/>
</dbReference>
<protein>
    <recommendedName>
        <fullName evidence="2">Cytokinin riboside 5'-monophosphate phosphoribohydrolase</fullName>
        <ecNumber evidence="2">3.2.2.n1</ecNumber>
    </recommendedName>
</protein>
<dbReference type="GO" id="GO:0008714">
    <property type="term" value="F:AMP nucleosidase activity"/>
    <property type="evidence" value="ECO:0007669"/>
    <property type="project" value="UniProtKB-EC"/>
</dbReference>
<comment type="catalytic activity">
    <reaction evidence="1">
        <text>AMP + H2O = D-ribose 5-phosphate + adenine</text>
        <dbReference type="Rhea" id="RHEA:20129"/>
        <dbReference type="ChEBI" id="CHEBI:15377"/>
        <dbReference type="ChEBI" id="CHEBI:16708"/>
        <dbReference type="ChEBI" id="CHEBI:78346"/>
        <dbReference type="ChEBI" id="CHEBI:456215"/>
        <dbReference type="EC" id="3.2.2.4"/>
    </reaction>
</comment>
<accession>A0AAX2J6F7</accession>
<dbReference type="InterPro" id="IPR052341">
    <property type="entry name" value="LOG_family_nucleotidases"/>
</dbReference>
<gene>
    <name evidence="3" type="ORF">NCTC10529_01868</name>
</gene>
<evidence type="ECO:0000313" key="4">
    <source>
        <dbReference type="Proteomes" id="UP000248598"/>
    </source>
</evidence>
<dbReference type="PANTHER" id="PTHR43393">
    <property type="entry name" value="CYTOKININ RIBOSIDE 5'-MONOPHOSPHATE PHOSPHORIBOHYDROLASE"/>
    <property type="match status" value="1"/>
</dbReference>
<reference evidence="3 4" key="1">
    <citation type="submission" date="2018-06" db="EMBL/GenBank/DDBJ databases">
        <authorList>
            <consortium name="Pathogen Informatics"/>
            <person name="Doyle S."/>
        </authorList>
    </citation>
    <scope>NUCLEOTIDE SEQUENCE [LARGE SCALE GENOMIC DNA]</scope>
    <source>
        <strain evidence="3 4">NCTC10529</strain>
    </source>
</reference>
<sequence length="200" mass="22261">MNTATICNEFTDSNELLSQLPPAVTIFGSARIAPSHPEYLRTERLARLLSDSGFSVFSGGGPGIMEAANKGAFAGKSPTVGMNIILPHEQKNNPYQDITLTFENFPSRKAMLVNHSFAFVVMIGGFGTLDELFETLTLIQTRKIQPCPVVLVGKAFWQGLLDWLREQLLTQNLIHADDFDLIYVLDDEDEIIKTIQQFKP</sequence>
<keyword evidence="2" id="KW-0203">Cytokinin biosynthesis</keyword>
<evidence type="ECO:0000256" key="2">
    <source>
        <dbReference type="RuleBase" id="RU363015"/>
    </source>
</evidence>
<dbReference type="InterPro" id="IPR031100">
    <property type="entry name" value="LOG_fam"/>
</dbReference>
<dbReference type="GO" id="GO:0009691">
    <property type="term" value="P:cytokinin biosynthetic process"/>
    <property type="evidence" value="ECO:0007669"/>
    <property type="project" value="UniProtKB-UniRule"/>
</dbReference>
<dbReference type="GO" id="GO:0005829">
    <property type="term" value="C:cytosol"/>
    <property type="evidence" value="ECO:0007669"/>
    <property type="project" value="TreeGrafter"/>
</dbReference>
<keyword evidence="2" id="KW-0378">Hydrolase</keyword>
<evidence type="ECO:0000256" key="1">
    <source>
        <dbReference type="ARBA" id="ARBA00000274"/>
    </source>
</evidence>
<dbReference type="NCBIfam" id="TIGR00730">
    <property type="entry name" value="Rossman fold protein, TIGR00730 family"/>
    <property type="match status" value="1"/>
</dbReference>
<dbReference type="AlphaFoldDB" id="A0AAX2J6F7"/>
<name>A0AAX2J6F7_KINKI</name>
<dbReference type="SUPFAM" id="SSF102405">
    <property type="entry name" value="MCP/YpsA-like"/>
    <property type="match status" value="1"/>
</dbReference>
<evidence type="ECO:0000313" key="3">
    <source>
        <dbReference type="EMBL" id="SQH25660.1"/>
    </source>
</evidence>
<proteinExistence type="inferred from homology"/>
<dbReference type="KEGG" id="kki:KKKWG1_1844"/>
<dbReference type="Proteomes" id="UP000248598">
    <property type="component" value="Chromosome 1"/>
</dbReference>
<comment type="similarity">
    <text evidence="2">Belongs to the LOG family.</text>
</comment>
<dbReference type="InterPro" id="IPR005269">
    <property type="entry name" value="LOG"/>
</dbReference>
<organism evidence="3 4">
    <name type="scientific">Kingella kingae</name>
    <dbReference type="NCBI Taxonomy" id="504"/>
    <lineage>
        <taxon>Bacteria</taxon>
        <taxon>Pseudomonadati</taxon>
        <taxon>Pseudomonadota</taxon>
        <taxon>Betaproteobacteria</taxon>
        <taxon>Neisseriales</taxon>
        <taxon>Neisseriaceae</taxon>
        <taxon>Kingella</taxon>
    </lineage>
</organism>
<dbReference type="Gene3D" id="3.40.50.450">
    <property type="match status" value="1"/>
</dbReference>
<dbReference type="GeneID" id="93263135"/>
<dbReference type="RefSeq" id="WP_003785011.1">
    <property type="nucleotide sequence ID" value="NZ_CP091518.1"/>
</dbReference>